<dbReference type="Gene3D" id="3.40.109.10">
    <property type="entry name" value="NADH Oxidase"/>
    <property type="match status" value="1"/>
</dbReference>
<keyword evidence="2" id="KW-0560">Oxidoreductase</keyword>
<evidence type="ECO:0000313" key="5">
    <source>
        <dbReference type="Proteomes" id="UP000069697"/>
    </source>
</evidence>
<protein>
    <submittedName>
        <fullName evidence="4">Nitroreductase family protein</fullName>
    </submittedName>
</protein>
<reference evidence="5" key="2">
    <citation type="submission" date="2016-01" db="EMBL/GenBank/DDBJ databases">
        <title>Draft Genome Sequence of Paenibacillus amylolyticus Heshi-A3 that Was Isolated from Fermented Rice Bran with Aging Salted Mackerel, Which Was Named Heshiko as Traditional Fermented Seafood in Japan.</title>
        <authorList>
            <person name="Akuzawa S."/>
            <person name="Nakagawa J."/>
            <person name="Kanekatsu T."/>
            <person name="Kubota E."/>
            <person name="Ohtake R."/>
            <person name="Suzuki T."/>
            <person name="Kanesaki Y."/>
        </authorList>
    </citation>
    <scope>NUCLEOTIDE SEQUENCE [LARGE SCALE GENOMIC DNA]</scope>
    <source>
        <strain evidence="5">Heshi-A3</strain>
    </source>
</reference>
<comment type="caution">
    <text evidence="4">The sequence shown here is derived from an EMBL/GenBank/DDBJ whole genome shotgun (WGS) entry which is preliminary data.</text>
</comment>
<sequence length="210" mass="23580">MNALTKDFSEVLHGRRTIKKYDPHFKISREEIIEMLEDAALAPSAFNLQPWRFVVIESDHGKEDLLEIAPFNFSQINTSSAVIAVFGDLNFVDSAEEIYKETADLGYITQEIKDKMLAMVVPMYNQFSIDQKKESVLLDGGLVSMQFMLTAHAHGYATNPMSGFNKEKIAAVLGLDPERYVPILLISIGKAASDARPPVRLQVSQITEWK</sequence>
<dbReference type="InterPro" id="IPR029479">
    <property type="entry name" value="Nitroreductase"/>
</dbReference>
<proteinExistence type="inferred from homology"/>
<accession>A0A100VLB1</accession>
<dbReference type="PANTHER" id="PTHR43673">
    <property type="entry name" value="NAD(P)H NITROREDUCTASE YDGI-RELATED"/>
    <property type="match status" value="1"/>
</dbReference>
<reference evidence="4 5" key="1">
    <citation type="journal article" date="2016" name="Genome Announc.">
        <title>Draft Genome Sequence of Paenibacillus amylolyticus Heshi-A3, Isolated from Fermented Rice Bran in a Japanese Fermented Seafood Dish.</title>
        <authorList>
            <person name="Akuzawa S."/>
            <person name="Nagaoka J."/>
            <person name="Kanekatsu M."/>
            <person name="Kubota E."/>
            <person name="Ohtake R."/>
            <person name="Suzuki T."/>
            <person name="Kanesaki Y."/>
        </authorList>
    </citation>
    <scope>NUCLEOTIDE SEQUENCE [LARGE SCALE GENOMIC DNA]</scope>
    <source>
        <strain evidence="4 5">Heshi-A3</strain>
    </source>
</reference>
<dbReference type="InterPro" id="IPR000415">
    <property type="entry name" value="Nitroreductase-like"/>
</dbReference>
<dbReference type="Proteomes" id="UP000069697">
    <property type="component" value="Unassembled WGS sequence"/>
</dbReference>
<evidence type="ECO:0000313" key="4">
    <source>
        <dbReference type="EMBL" id="GAS81955.1"/>
    </source>
</evidence>
<evidence type="ECO:0000259" key="3">
    <source>
        <dbReference type="Pfam" id="PF00881"/>
    </source>
</evidence>
<dbReference type="EMBL" id="BCNV01000001">
    <property type="protein sequence ID" value="GAS81955.1"/>
    <property type="molecule type" value="Genomic_DNA"/>
</dbReference>
<feature type="domain" description="Nitroreductase" evidence="3">
    <location>
        <begin position="14"/>
        <end position="190"/>
    </location>
</feature>
<dbReference type="Pfam" id="PF00881">
    <property type="entry name" value="Nitroreductase"/>
    <property type="match status" value="1"/>
</dbReference>
<dbReference type="RefSeq" id="WP_062834581.1">
    <property type="nucleotide sequence ID" value="NZ_BCNV01000001.1"/>
</dbReference>
<dbReference type="CDD" id="cd02137">
    <property type="entry name" value="MhqN-like"/>
    <property type="match status" value="1"/>
</dbReference>
<organism evidence="4 5">
    <name type="scientific">Paenibacillus amylolyticus</name>
    <dbReference type="NCBI Taxonomy" id="1451"/>
    <lineage>
        <taxon>Bacteria</taxon>
        <taxon>Bacillati</taxon>
        <taxon>Bacillota</taxon>
        <taxon>Bacilli</taxon>
        <taxon>Bacillales</taxon>
        <taxon>Paenibacillaceae</taxon>
        <taxon>Paenibacillus</taxon>
    </lineage>
</organism>
<dbReference type="GO" id="GO:0016491">
    <property type="term" value="F:oxidoreductase activity"/>
    <property type="evidence" value="ECO:0007669"/>
    <property type="project" value="UniProtKB-KW"/>
</dbReference>
<dbReference type="PANTHER" id="PTHR43673:SF10">
    <property type="entry name" value="NADH DEHYDROGENASE_NAD(P)H NITROREDUCTASE XCC3605-RELATED"/>
    <property type="match status" value="1"/>
</dbReference>
<name>A0A100VLB1_PAEAM</name>
<dbReference type="AlphaFoldDB" id="A0A100VLB1"/>
<evidence type="ECO:0000256" key="1">
    <source>
        <dbReference type="ARBA" id="ARBA00007118"/>
    </source>
</evidence>
<evidence type="ECO:0000256" key="2">
    <source>
        <dbReference type="ARBA" id="ARBA00023002"/>
    </source>
</evidence>
<gene>
    <name evidence="4" type="ORF">PAHA3_2029</name>
</gene>
<comment type="similarity">
    <text evidence="1">Belongs to the nitroreductase family.</text>
</comment>
<dbReference type="SUPFAM" id="SSF55469">
    <property type="entry name" value="FMN-dependent nitroreductase-like"/>
    <property type="match status" value="1"/>
</dbReference>